<dbReference type="GO" id="GO:0016791">
    <property type="term" value="F:phosphatase activity"/>
    <property type="evidence" value="ECO:0000318"/>
    <property type="project" value="GO_Central"/>
</dbReference>
<keyword evidence="4" id="KW-0472">Membrane</keyword>
<dbReference type="PhylomeDB" id="Q95QK6"/>
<dbReference type="RefSeq" id="NP_495775.1">
    <property type="nucleotide sequence ID" value="NM_063374.4"/>
</dbReference>
<dbReference type="CTD" id="174344"/>
<accession>Q95QK6</accession>
<dbReference type="PANTHER" id="PTHR11567">
    <property type="entry name" value="ACID PHOSPHATASE-RELATED"/>
    <property type="match status" value="1"/>
</dbReference>
<dbReference type="InParanoid" id="Q95QK6"/>
<dbReference type="AGR" id="WB:WBGene00008804"/>
<keyword evidence="6" id="KW-1185">Reference proteome</keyword>
<evidence type="ECO:0000256" key="2">
    <source>
        <dbReference type="ARBA" id="ARBA00005375"/>
    </source>
</evidence>
<dbReference type="CDD" id="cd07061">
    <property type="entry name" value="HP_HAP_like"/>
    <property type="match status" value="1"/>
</dbReference>
<dbReference type="Proteomes" id="UP000001940">
    <property type="component" value="Chromosome II"/>
</dbReference>
<organism evidence="5 6">
    <name type="scientific">Caenorhabditis elegans</name>
    <dbReference type="NCBI Taxonomy" id="6239"/>
    <lineage>
        <taxon>Eukaryota</taxon>
        <taxon>Metazoa</taxon>
        <taxon>Ecdysozoa</taxon>
        <taxon>Nematoda</taxon>
        <taxon>Chromadorea</taxon>
        <taxon>Rhabditida</taxon>
        <taxon>Rhabditina</taxon>
        <taxon>Rhabditomorpha</taxon>
        <taxon>Rhabditoidea</taxon>
        <taxon>Rhabditidae</taxon>
        <taxon>Peloderinae</taxon>
        <taxon>Caenorhabditis</taxon>
    </lineage>
</organism>
<gene>
    <name evidence="5 7" type="primary">acp-4</name>
    <name evidence="5" type="ORF">CELE_F14E5.6</name>
    <name evidence="7" type="ORF">F14E5.6</name>
</gene>
<evidence type="ECO:0000313" key="5">
    <source>
        <dbReference type="EMBL" id="CAC70090.1"/>
    </source>
</evidence>
<name>Q95QK6_CAEEL</name>
<dbReference type="OrthoDB" id="5825667at2759"/>
<reference evidence="5 6" key="1">
    <citation type="journal article" date="1998" name="Science">
        <title>Genome sequence of the nematode C. elegans: a platform for investigating biology.</title>
        <authorList>
            <consortium name="The C. elegans sequencing consortium"/>
            <person name="Sulson J.E."/>
            <person name="Waterston R."/>
        </authorList>
    </citation>
    <scope>NUCLEOTIDE SEQUENCE [LARGE SCALE GENOMIC DNA]</scope>
    <source>
        <strain evidence="5 6">Bristol N2</strain>
    </source>
</reference>
<comment type="catalytic activity">
    <reaction evidence="1">
        <text>a phosphate monoester + H2O = an alcohol + phosphate</text>
        <dbReference type="Rhea" id="RHEA:15017"/>
        <dbReference type="ChEBI" id="CHEBI:15377"/>
        <dbReference type="ChEBI" id="CHEBI:30879"/>
        <dbReference type="ChEBI" id="CHEBI:43474"/>
        <dbReference type="ChEBI" id="CHEBI:67140"/>
        <dbReference type="EC" id="3.1.3.2"/>
    </reaction>
</comment>
<evidence type="ECO:0000256" key="4">
    <source>
        <dbReference type="SAM" id="Phobius"/>
    </source>
</evidence>
<dbReference type="InterPro" id="IPR000560">
    <property type="entry name" value="His_Pase_clade-2"/>
</dbReference>
<evidence type="ECO:0000256" key="3">
    <source>
        <dbReference type="SAM" id="MobiDB-lite"/>
    </source>
</evidence>
<dbReference type="WormBase" id="F14E5.6">
    <property type="protein sequence ID" value="CE28916"/>
    <property type="gene ID" value="WBGene00008804"/>
    <property type="gene designation" value="acp-4"/>
</dbReference>
<protein>
    <submittedName>
        <fullName evidence="5">ACid Phosphatase family</fullName>
    </submittedName>
</protein>
<feature type="transmembrane region" description="Helical" evidence="4">
    <location>
        <begin position="20"/>
        <end position="41"/>
    </location>
</feature>
<evidence type="ECO:0000256" key="1">
    <source>
        <dbReference type="ARBA" id="ARBA00000032"/>
    </source>
</evidence>
<dbReference type="PROSITE" id="PS00616">
    <property type="entry name" value="HIS_ACID_PHOSPHAT_1"/>
    <property type="match status" value="1"/>
</dbReference>
<dbReference type="PaxDb" id="6239-F14E5.6"/>
<evidence type="ECO:0000313" key="7">
    <source>
        <dbReference type="WormBase" id="F14E5.6"/>
    </source>
</evidence>
<feature type="region of interest" description="Disordered" evidence="3">
    <location>
        <begin position="64"/>
        <end position="85"/>
    </location>
</feature>
<dbReference type="Pfam" id="PF00328">
    <property type="entry name" value="His_Phos_2"/>
    <property type="match status" value="1"/>
</dbReference>
<evidence type="ECO:0000313" key="6">
    <source>
        <dbReference type="Proteomes" id="UP000001940"/>
    </source>
</evidence>
<dbReference type="KEGG" id="cel:CELE_F14E5.6"/>
<comment type="similarity">
    <text evidence="2">Belongs to the histidine acid phosphatase family.</text>
</comment>
<dbReference type="Bgee" id="WBGene00008804">
    <property type="expression patterns" value="Expressed in larva and 1 other cell type or tissue"/>
</dbReference>
<dbReference type="GO" id="GO:0003993">
    <property type="term" value="F:acid phosphatase activity"/>
    <property type="evidence" value="ECO:0007669"/>
    <property type="project" value="UniProtKB-EC"/>
</dbReference>
<dbReference type="GeneID" id="174344"/>
<dbReference type="SMR" id="Q95QK6"/>
<dbReference type="STRING" id="6239.F14E5.6.1"/>
<dbReference type="InterPro" id="IPR033379">
    <property type="entry name" value="Acid_Pase_AS"/>
</dbReference>
<dbReference type="InterPro" id="IPR029033">
    <property type="entry name" value="His_PPase_superfam"/>
</dbReference>
<dbReference type="Gene3D" id="3.40.50.1240">
    <property type="entry name" value="Phosphoglycerate mutase-like"/>
    <property type="match status" value="1"/>
</dbReference>
<dbReference type="PANTHER" id="PTHR11567:SF196">
    <property type="entry name" value="ACID PHOSPHATASE FAMILY"/>
    <property type="match status" value="1"/>
</dbReference>
<dbReference type="eggNOG" id="KOG3720">
    <property type="taxonomic scope" value="Eukaryota"/>
</dbReference>
<dbReference type="InterPro" id="IPR050645">
    <property type="entry name" value="Histidine_acid_phosphatase"/>
</dbReference>
<dbReference type="SUPFAM" id="SSF53254">
    <property type="entry name" value="Phosphoglycerate mutase-like"/>
    <property type="match status" value="1"/>
</dbReference>
<sequence length="349" mass="39973">MDVKSAKQSGKHIPGKRFRYMIMFILLSAFVIAIALFLLFYDYSEPSDINPQAHLANSTTKDPFISSTKTHEKSTKVHVHTSSTPYPVTQTNPIRRLIFAHTIFRHGSRAPSKNANNTYYPRGRGQLTDRGYNHSFMLGRFLKKRYVGTGFLSDFMKPSEMEWRFRAVERCLATASAVAAGMFKTEERKWLTVPITTNHANQDKLLNTPVHSCDIFESAMEKACPNLEADNHRDESAIMYECAGSNHPIFQKISIDDSDKYINDYKNNVPVPDFICENIEVISEEYMKYRNLKNGIGKPVIIKFRFGVLIDTLLENLKTAWTNNLANKESLKFKVYSTLVLKKNQTTMQ</sequence>
<keyword evidence="4" id="KW-1133">Transmembrane helix</keyword>
<dbReference type="UCSC" id="F14E5.6">
    <property type="organism name" value="c. elegans"/>
</dbReference>
<proteinExistence type="inferred from homology"/>
<dbReference type="AlphaFoldDB" id="Q95QK6"/>
<dbReference type="HOGENOM" id="CLU_795087_0_0_1"/>
<dbReference type="EMBL" id="BX284602">
    <property type="protein sequence ID" value="CAC70090.1"/>
    <property type="molecule type" value="Genomic_DNA"/>
</dbReference>
<keyword evidence="4" id="KW-0812">Transmembrane</keyword>